<sequence length="64" mass="7894">MYKCLPCDRFFSMYDCMYVYFYWLWSLESEFFSRVSEMRDGVLRVNLSTFLKATLVRTIYIMLN</sequence>
<protein>
    <submittedName>
        <fullName evidence="1">Uncharacterized protein</fullName>
    </submittedName>
</protein>
<reference evidence="1" key="1">
    <citation type="submission" date="2013-07" db="EMBL/GenBank/DDBJ databases">
        <title>Sub-species coevolution in mutualistic symbiosis.</title>
        <authorList>
            <person name="Murfin K."/>
            <person name="Klassen J."/>
            <person name="Lee M."/>
            <person name="Forst S."/>
            <person name="Stock P."/>
            <person name="Goodrich-Blair H."/>
        </authorList>
    </citation>
    <scope>NUCLEOTIDE SEQUENCE [LARGE SCALE GENOMIC DNA]</scope>
    <source>
        <strain evidence="1">Feltiae Moldova</strain>
    </source>
</reference>
<organism evidence="1 2">
    <name type="scientific">Xenorhabdus bovienii str. feltiae Moldova</name>
    <dbReference type="NCBI Taxonomy" id="1398200"/>
    <lineage>
        <taxon>Bacteria</taxon>
        <taxon>Pseudomonadati</taxon>
        <taxon>Pseudomonadota</taxon>
        <taxon>Gammaproteobacteria</taxon>
        <taxon>Enterobacterales</taxon>
        <taxon>Morganellaceae</taxon>
        <taxon>Xenorhabdus</taxon>
    </lineage>
</organism>
<proteinExistence type="predicted"/>
<dbReference type="EMBL" id="CBSV010000264">
    <property type="protein sequence ID" value="CDH03902.1"/>
    <property type="molecule type" value="Genomic_DNA"/>
</dbReference>
<evidence type="ECO:0000313" key="1">
    <source>
        <dbReference type="EMBL" id="CDH03902.1"/>
    </source>
</evidence>
<accession>A0A077NP63</accession>
<dbReference type="AlphaFoldDB" id="A0A077NP63"/>
<comment type="caution">
    <text evidence="1">The sequence shown here is derived from an EMBL/GenBank/DDBJ whole genome shotgun (WGS) entry which is preliminary data.</text>
</comment>
<name>A0A077NP63_XENBV</name>
<evidence type="ECO:0000313" key="2">
    <source>
        <dbReference type="Proteomes" id="UP000028487"/>
    </source>
</evidence>
<dbReference type="HOGENOM" id="CLU_2866799_0_0_6"/>
<gene>
    <name evidence="1" type="ORF">XBFM1_890004</name>
</gene>
<dbReference type="Proteomes" id="UP000028487">
    <property type="component" value="Unassembled WGS sequence"/>
</dbReference>